<proteinExistence type="predicted"/>
<feature type="region of interest" description="Disordered" evidence="6">
    <location>
        <begin position="563"/>
        <end position="582"/>
    </location>
</feature>
<dbReference type="GO" id="GO:0005882">
    <property type="term" value="C:intermediate filament"/>
    <property type="evidence" value="ECO:0007669"/>
    <property type="project" value="UniProtKB-KW"/>
</dbReference>
<feature type="domain" description="IF rod" evidence="8">
    <location>
        <begin position="51"/>
        <end position="406"/>
    </location>
</feature>
<dbReference type="EMBL" id="HBUF01322530">
    <property type="protein sequence ID" value="CAG6695264.1"/>
    <property type="molecule type" value="Transcribed_RNA"/>
</dbReference>
<dbReference type="SMART" id="SM01391">
    <property type="entry name" value="Filament"/>
    <property type="match status" value="1"/>
</dbReference>
<dbReference type="EMBL" id="HBUF01351102">
    <property type="protein sequence ID" value="CAG6713869.1"/>
    <property type="molecule type" value="Transcribed_RNA"/>
</dbReference>
<dbReference type="GO" id="GO:0031507">
    <property type="term" value="P:heterochromatin formation"/>
    <property type="evidence" value="ECO:0007669"/>
    <property type="project" value="TreeGrafter"/>
</dbReference>
<reference evidence="9" key="1">
    <citation type="submission" date="2021-05" db="EMBL/GenBank/DDBJ databases">
        <authorList>
            <person name="Alioto T."/>
            <person name="Alioto T."/>
            <person name="Gomez Garrido J."/>
        </authorList>
    </citation>
    <scope>NUCLEOTIDE SEQUENCE</scope>
</reference>
<feature type="region of interest" description="Disordered" evidence="6">
    <location>
        <begin position="1"/>
        <end position="53"/>
    </location>
</feature>
<keyword evidence="4" id="KW-0539">Nucleus</keyword>
<dbReference type="EMBL" id="HBUF01663121">
    <property type="protein sequence ID" value="CAG6789067.1"/>
    <property type="molecule type" value="Transcribed_RNA"/>
</dbReference>
<dbReference type="GO" id="GO:0090435">
    <property type="term" value="P:protein localization to nuclear envelope"/>
    <property type="evidence" value="ECO:0007669"/>
    <property type="project" value="TreeGrafter"/>
</dbReference>
<dbReference type="EMBL" id="HBUF01663122">
    <property type="protein sequence ID" value="CAG6789069.1"/>
    <property type="molecule type" value="Transcribed_RNA"/>
</dbReference>
<evidence type="ECO:0000259" key="7">
    <source>
        <dbReference type="PROSITE" id="PS51841"/>
    </source>
</evidence>
<keyword evidence="2" id="KW-0403">Intermediate filament</keyword>
<dbReference type="GO" id="GO:0005652">
    <property type="term" value="C:nuclear lamina"/>
    <property type="evidence" value="ECO:0007669"/>
    <property type="project" value="TreeGrafter"/>
</dbReference>
<keyword evidence="3 5" id="KW-0175">Coiled coil</keyword>
<dbReference type="PROSITE" id="PS51842">
    <property type="entry name" value="IF_ROD_2"/>
    <property type="match status" value="1"/>
</dbReference>
<dbReference type="PANTHER" id="PTHR45721:SF11">
    <property type="entry name" value="LAMIN DM0-RELATED"/>
    <property type="match status" value="1"/>
</dbReference>
<dbReference type="GO" id="GO:0007097">
    <property type="term" value="P:nuclear migration"/>
    <property type="evidence" value="ECO:0007669"/>
    <property type="project" value="TreeGrafter"/>
</dbReference>
<evidence type="ECO:0000313" key="9">
    <source>
        <dbReference type="EMBL" id="CAG6713863.1"/>
    </source>
</evidence>
<evidence type="ECO:0000256" key="1">
    <source>
        <dbReference type="ARBA" id="ARBA00004123"/>
    </source>
</evidence>
<dbReference type="PROSITE" id="PS51841">
    <property type="entry name" value="LTD"/>
    <property type="match status" value="1"/>
</dbReference>
<dbReference type="EMBL" id="HBUF01351101">
    <property type="protein sequence ID" value="CAG6713866.1"/>
    <property type="molecule type" value="Transcribed_RNA"/>
</dbReference>
<dbReference type="PANTHER" id="PTHR45721">
    <property type="entry name" value="LAMIN DM0-RELATED"/>
    <property type="match status" value="1"/>
</dbReference>
<dbReference type="Pfam" id="PF00038">
    <property type="entry name" value="Filament"/>
    <property type="match status" value="1"/>
</dbReference>
<comment type="subcellular location">
    <subcellularLocation>
        <location evidence="1">Nucleus</location>
    </subcellularLocation>
</comment>
<dbReference type="EMBL" id="HBUF01351105">
    <property type="protein sequence ID" value="CAG6713878.1"/>
    <property type="molecule type" value="Transcribed_RNA"/>
</dbReference>
<evidence type="ECO:0000256" key="6">
    <source>
        <dbReference type="SAM" id="MobiDB-lite"/>
    </source>
</evidence>
<dbReference type="EMBL" id="HBUF01351103">
    <property type="protein sequence ID" value="CAG6713872.1"/>
    <property type="molecule type" value="Transcribed_RNA"/>
</dbReference>
<accession>A0A8D8XY87</accession>
<evidence type="ECO:0000256" key="5">
    <source>
        <dbReference type="SAM" id="Coils"/>
    </source>
</evidence>
<dbReference type="GO" id="GO:0051664">
    <property type="term" value="P:nuclear pore localization"/>
    <property type="evidence" value="ECO:0007669"/>
    <property type="project" value="TreeGrafter"/>
</dbReference>
<dbReference type="SUPFAM" id="SSF74853">
    <property type="entry name" value="Lamin A/C globular tail domain"/>
    <property type="match status" value="1"/>
</dbReference>
<organism evidence="9">
    <name type="scientific">Cacopsylla melanoneura</name>
    <dbReference type="NCBI Taxonomy" id="428564"/>
    <lineage>
        <taxon>Eukaryota</taxon>
        <taxon>Metazoa</taxon>
        <taxon>Ecdysozoa</taxon>
        <taxon>Arthropoda</taxon>
        <taxon>Hexapoda</taxon>
        <taxon>Insecta</taxon>
        <taxon>Pterygota</taxon>
        <taxon>Neoptera</taxon>
        <taxon>Paraneoptera</taxon>
        <taxon>Hemiptera</taxon>
        <taxon>Sternorrhyncha</taxon>
        <taxon>Psylloidea</taxon>
        <taxon>Psyllidae</taxon>
        <taxon>Psyllinae</taxon>
        <taxon>Cacopsylla</taxon>
    </lineage>
</organism>
<evidence type="ECO:0000256" key="3">
    <source>
        <dbReference type="ARBA" id="ARBA00023054"/>
    </source>
</evidence>
<dbReference type="InterPro" id="IPR036415">
    <property type="entry name" value="Lamin_tail_dom_sf"/>
</dbReference>
<protein>
    <submittedName>
        <fullName evidence="9">Lamin Dm0</fullName>
    </submittedName>
</protein>
<evidence type="ECO:0000256" key="2">
    <source>
        <dbReference type="ARBA" id="ARBA00022754"/>
    </source>
</evidence>
<dbReference type="SUPFAM" id="SSF64593">
    <property type="entry name" value="Intermediate filament protein, coiled coil region"/>
    <property type="match status" value="1"/>
</dbReference>
<dbReference type="EMBL" id="HBUF01351104">
    <property type="protein sequence ID" value="CAG6713875.1"/>
    <property type="molecule type" value="Transcribed_RNA"/>
</dbReference>
<dbReference type="GO" id="GO:0006998">
    <property type="term" value="P:nuclear envelope organization"/>
    <property type="evidence" value="ECO:0007669"/>
    <property type="project" value="TreeGrafter"/>
</dbReference>
<dbReference type="Gene3D" id="2.60.40.1260">
    <property type="entry name" value="Lamin Tail domain"/>
    <property type="match status" value="1"/>
</dbReference>
<evidence type="ECO:0000259" key="8">
    <source>
        <dbReference type="PROSITE" id="PS51842"/>
    </source>
</evidence>
<sequence>MSSRSKRSATPAKTPRAGSSSRQASEVRDEPPQPPRPGSPLSPTIISRRQEKNALSNLNDRLAQYIELVQKLQSDKSNLEYSLSSIEESHTVEIKRVKATSEKEIEDIRKALDRESSAKSSLAIEKRRLLDELLDVKNKLKDKTNECAAAETKLARLEALLNEVNHNLNQEKTKSSQLTEDKKKLVAENKRIPILEHQIGEQKKAIDQEQLKRIELENENQSLREQLNYDKQVYETRVEEVQKKRKSEISEVDSRLNRDYENRLQEQLRTNRALFEEEFKKTKQELVKIYEGQLGNQERIIENLRKEQTSILLELKESKGRSGKYDAEMNELRAANYRLTERNKELEDQLEYEQSKFARMEAEIKRLQTEMTEQLKDYRELMEIKINLDSEIAQYRNLMEAEESRLNITGVGSVVGSAGSTPSRGTAGPSKKRKLNILEEYESEERSSSGYQVTSSSKGNIEITEVDPDGKFVKLYNKGTEEQSLGNWHIIRKVKGEVKTSFKFHRTLKVEPGGTVTVWSFNVDGATHEPPNNIVMKNQKFGTGDEISTVLLNTDGQELAVADQKAESHTTRSHLTSSSEGYIRSYRSRTGREELFHQQGDSNLPGEDERCSIM</sequence>
<dbReference type="Gene3D" id="1.20.5.170">
    <property type="match status" value="1"/>
</dbReference>
<dbReference type="EMBL" id="HBUF01322531">
    <property type="protein sequence ID" value="CAG6695266.1"/>
    <property type="molecule type" value="Transcribed_RNA"/>
</dbReference>
<dbReference type="InterPro" id="IPR001322">
    <property type="entry name" value="Lamin_tail_dom"/>
</dbReference>
<evidence type="ECO:0000256" key="4">
    <source>
        <dbReference type="ARBA" id="ARBA00023242"/>
    </source>
</evidence>
<feature type="coiled-coil region" evidence="5">
    <location>
        <begin position="126"/>
        <end position="405"/>
    </location>
</feature>
<dbReference type="AlphaFoldDB" id="A0A8D8XY87"/>
<dbReference type="Gene3D" id="1.20.5.1160">
    <property type="entry name" value="Vasodilator-stimulated phosphoprotein"/>
    <property type="match status" value="1"/>
</dbReference>
<dbReference type="EMBL" id="HBUF01351100">
    <property type="protein sequence ID" value="CAG6713863.1"/>
    <property type="molecule type" value="Transcribed_RNA"/>
</dbReference>
<dbReference type="InterPro" id="IPR039008">
    <property type="entry name" value="IF_rod_dom"/>
</dbReference>
<dbReference type="EMBL" id="HBUF01137120">
    <property type="protein sequence ID" value="CAG6645476.1"/>
    <property type="molecule type" value="Transcribed_RNA"/>
</dbReference>
<feature type="domain" description="LTD" evidence="7">
    <location>
        <begin position="449"/>
        <end position="573"/>
    </location>
</feature>
<feature type="region of interest" description="Disordered" evidence="6">
    <location>
        <begin position="413"/>
        <end position="434"/>
    </location>
</feature>
<dbReference type="Pfam" id="PF00932">
    <property type="entry name" value="LTD"/>
    <property type="match status" value="1"/>
</dbReference>
<name>A0A8D8XY87_9HEMI</name>
<dbReference type="GO" id="GO:0005200">
    <property type="term" value="F:structural constituent of cytoskeleton"/>
    <property type="evidence" value="ECO:0007669"/>
    <property type="project" value="TreeGrafter"/>
</dbReference>